<sequence>MDLRLTGSRNYAHHIEKSAEWLRAPPGPDAMMPSALLSAPTTTCQSASVVLLCLGGGGIVGTDKLLSQSKRPTVAAENFQEPEVTEISSDSCDWSSSPPSVKALSYWMFGRDEKSDFECPNHVELELVRVIEGSMELRRKERVGQTGGPQGESGSIPSRVAPRCSYVGIVLDDAAGRQDKIKSNVSKWQLNTLDTYFTTKRTPKEYSVQETDDNAAEENTEERNFNNSESTSCENQCTNSSFSISDTQVHPNDIGLYVNKKDTLVKPADYGDNAPNILHNIKFWVTSPDDKYFLPLLFVIWYWRRGDRGKQKLSTGELVSERFNRWKHALEVFDNHENGIPLRGHRESGRLNPDVNSSGNEGNFRELFRFREDSGDLVLSNHLKNSSSNATYICWRTQNEIISCGKIITSKVDEQVNSAKCFSIFCDETTDIATKEQMSLCKGYDGALAMSGVINGVQAHLRYIHPTALYVHCSSHALHLSVSDACSVPSIRNCMGTIQKVYDFFNTPKLQAVLHELCPIRCVQRHDSVNVFLELFDSVLLALEKISNTWTDRNTTSGALTLQSNLQKCEFLLSLFVVHKLFSFTLQLSKYIQNQDIDLVSAPDHADNVYSILQKIRENAEEESHYTFEKVKQMCTKYEIPINIPRVVGKQTMRLNVEHDSPETYYRRSVFTPFVDTFLNQLEERFLKHKHILQSFQVLVPHGNREKPSEEDEK</sequence>
<reference evidence="3 4" key="1">
    <citation type="submission" date="2023-02" db="EMBL/GenBank/DDBJ databases">
        <title>LHISI_Scaffold_Assembly.</title>
        <authorList>
            <person name="Stuart O.P."/>
            <person name="Cleave R."/>
            <person name="Magrath M.J.L."/>
            <person name="Mikheyev A.S."/>
        </authorList>
    </citation>
    <scope>NUCLEOTIDE SEQUENCE [LARGE SCALE GENOMIC DNA]</scope>
    <source>
        <strain evidence="3">Daus_M_001</strain>
        <tissue evidence="3">Leg muscle</tissue>
    </source>
</reference>
<feature type="region of interest" description="Disordered" evidence="1">
    <location>
        <begin position="139"/>
        <end position="159"/>
    </location>
</feature>
<comment type="caution">
    <text evidence="3">The sequence shown here is derived from an EMBL/GenBank/DDBJ whole genome shotgun (WGS) entry which is preliminary data.</text>
</comment>
<dbReference type="InterPro" id="IPR052958">
    <property type="entry name" value="IFN-induced_PKR_regulator"/>
</dbReference>
<dbReference type="Pfam" id="PF14291">
    <property type="entry name" value="DUF4371"/>
    <property type="match status" value="1"/>
</dbReference>
<gene>
    <name evidence="3" type="ORF">PR048_008519</name>
</gene>
<dbReference type="EMBL" id="JARBHB010000003">
    <property type="protein sequence ID" value="KAJ8889025.1"/>
    <property type="molecule type" value="Genomic_DNA"/>
</dbReference>
<evidence type="ECO:0000259" key="2">
    <source>
        <dbReference type="Pfam" id="PF14291"/>
    </source>
</evidence>
<organism evidence="3 4">
    <name type="scientific">Dryococelus australis</name>
    <dbReference type="NCBI Taxonomy" id="614101"/>
    <lineage>
        <taxon>Eukaryota</taxon>
        <taxon>Metazoa</taxon>
        <taxon>Ecdysozoa</taxon>
        <taxon>Arthropoda</taxon>
        <taxon>Hexapoda</taxon>
        <taxon>Insecta</taxon>
        <taxon>Pterygota</taxon>
        <taxon>Neoptera</taxon>
        <taxon>Polyneoptera</taxon>
        <taxon>Phasmatodea</taxon>
        <taxon>Verophasmatodea</taxon>
        <taxon>Anareolatae</taxon>
        <taxon>Phasmatidae</taxon>
        <taxon>Eurycanthinae</taxon>
        <taxon>Dryococelus</taxon>
    </lineage>
</organism>
<proteinExistence type="predicted"/>
<feature type="domain" description="DUF4371" evidence="2">
    <location>
        <begin position="337"/>
        <end position="440"/>
    </location>
</feature>
<dbReference type="PANTHER" id="PTHR46289">
    <property type="entry name" value="52 KDA REPRESSOR OF THE INHIBITOR OF THE PROTEIN KINASE-LIKE PROTEIN-RELATED"/>
    <property type="match status" value="1"/>
</dbReference>
<accession>A0ABQ9HXE8</accession>
<feature type="region of interest" description="Disordered" evidence="1">
    <location>
        <begin position="204"/>
        <end position="232"/>
    </location>
</feature>
<feature type="compositionally biased region" description="Acidic residues" evidence="1">
    <location>
        <begin position="210"/>
        <end position="220"/>
    </location>
</feature>
<evidence type="ECO:0000256" key="1">
    <source>
        <dbReference type="SAM" id="MobiDB-lite"/>
    </source>
</evidence>
<dbReference type="PANTHER" id="PTHR46289:SF14">
    <property type="entry name" value="DUF4371 DOMAIN-CONTAINING PROTEIN"/>
    <property type="match status" value="1"/>
</dbReference>
<name>A0ABQ9HXE8_9NEOP</name>
<dbReference type="Proteomes" id="UP001159363">
    <property type="component" value="Chromosome 3"/>
</dbReference>
<evidence type="ECO:0000313" key="4">
    <source>
        <dbReference type="Proteomes" id="UP001159363"/>
    </source>
</evidence>
<dbReference type="InterPro" id="IPR025398">
    <property type="entry name" value="DUF4371"/>
</dbReference>
<evidence type="ECO:0000313" key="3">
    <source>
        <dbReference type="EMBL" id="KAJ8889025.1"/>
    </source>
</evidence>
<keyword evidence="4" id="KW-1185">Reference proteome</keyword>
<protein>
    <recommendedName>
        <fullName evidence="2">DUF4371 domain-containing protein</fullName>
    </recommendedName>
</protein>